<dbReference type="EMBL" id="UGQW01000002">
    <property type="protein sequence ID" value="STZ67443.1"/>
    <property type="molecule type" value="Genomic_DNA"/>
</dbReference>
<proteinExistence type="predicted"/>
<keyword evidence="1" id="KW-0812">Transmembrane</keyword>
<feature type="transmembrane region" description="Helical" evidence="1">
    <location>
        <begin position="37"/>
        <end position="56"/>
    </location>
</feature>
<protein>
    <recommendedName>
        <fullName evidence="4">Integral membrane protein</fullName>
    </recommendedName>
</protein>
<evidence type="ECO:0000256" key="1">
    <source>
        <dbReference type="SAM" id="Phobius"/>
    </source>
</evidence>
<evidence type="ECO:0000313" key="2">
    <source>
        <dbReference type="EMBL" id="STZ67443.1"/>
    </source>
</evidence>
<keyword evidence="1" id="KW-1133">Transmembrane helix</keyword>
<evidence type="ECO:0008006" key="4">
    <source>
        <dbReference type="Google" id="ProtNLM"/>
    </source>
</evidence>
<reference evidence="2 3" key="1">
    <citation type="submission" date="2018-06" db="EMBL/GenBank/DDBJ databases">
        <authorList>
            <consortium name="Pathogen Informatics"/>
            <person name="Doyle S."/>
        </authorList>
    </citation>
    <scope>NUCLEOTIDE SEQUENCE [LARGE SCALE GENOMIC DNA]</scope>
    <source>
        <strain evidence="2 3">NCTC10660</strain>
    </source>
</reference>
<accession>A0A378TZV0</accession>
<organism evidence="2 3">
    <name type="scientific">Neisseria elongata</name>
    <dbReference type="NCBI Taxonomy" id="495"/>
    <lineage>
        <taxon>Bacteria</taxon>
        <taxon>Pseudomonadati</taxon>
        <taxon>Pseudomonadota</taxon>
        <taxon>Betaproteobacteria</taxon>
        <taxon>Neisseriales</taxon>
        <taxon>Neisseriaceae</taxon>
        <taxon>Neisseria</taxon>
    </lineage>
</organism>
<feature type="transmembrane region" description="Helical" evidence="1">
    <location>
        <begin position="167"/>
        <end position="187"/>
    </location>
</feature>
<sequence>MKRAFQTASLSTLAAALGFYLWQNGFAANGGSIALPKALWLGMTVLYWLILPPLVFSSSAVSGRLKTAYLLFWLPMLARGLIEILLMYGTNTWKYGYGIIHDLFSLALLLPLGLWCRREQPRLLAANLGIMAAMFAAEAWFANYISAFNQNHPHARLWFIGWEAPHFANQAATALLVSLLAIWLICLTRKLP</sequence>
<feature type="transmembrane region" description="Helical" evidence="1">
    <location>
        <begin position="95"/>
        <end position="116"/>
    </location>
</feature>
<dbReference type="AlphaFoldDB" id="A0A378TZV0"/>
<dbReference type="Proteomes" id="UP000254927">
    <property type="component" value="Unassembled WGS sequence"/>
</dbReference>
<name>A0A378TZV0_NEIEL</name>
<evidence type="ECO:0000313" key="3">
    <source>
        <dbReference type="Proteomes" id="UP000254927"/>
    </source>
</evidence>
<dbReference type="GeneID" id="93351923"/>
<keyword evidence="1" id="KW-0472">Membrane</keyword>
<feature type="transmembrane region" description="Helical" evidence="1">
    <location>
        <begin position="123"/>
        <end position="147"/>
    </location>
</feature>
<dbReference type="RefSeq" id="WP_074897515.1">
    <property type="nucleotide sequence ID" value="NZ_CP031252.1"/>
</dbReference>
<feature type="transmembrane region" description="Helical" evidence="1">
    <location>
        <begin position="68"/>
        <end position="89"/>
    </location>
</feature>
<gene>
    <name evidence="2" type="ORF">NCTC10660_00926</name>
</gene>